<dbReference type="Gene3D" id="1.25.40.20">
    <property type="entry name" value="Ankyrin repeat-containing domain"/>
    <property type="match status" value="1"/>
</dbReference>
<dbReference type="PROSITE" id="PS50088">
    <property type="entry name" value="ANK_REPEAT"/>
    <property type="match status" value="1"/>
</dbReference>
<dbReference type="SUPFAM" id="SSF48403">
    <property type="entry name" value="Ankyrin repeat"/>
    <property type="match status" value="1"/>
</dbReference>
<accession>A0A2P5EAF0</accession>
<dbReference type="PANTHER" id="PTHR24121">
    <property type="entry name" value="NO MECHANORECEPTOR POTENTIAL C, ISOFORM D-RELATED"/>
    <property type="match status" value="1"/>
</dbReference>
<dbReference type="Pfam" id="PF12796">
    <property type="entry name" value="Ank_2"/>
    <property type="match status" value="1"/>
</dbReference>
<dbReference type="PANTHER" id="PTHR24121:SF16">
    <property type="entry name" value="NON-SPECIFIC SERINE_THREONINE PROTEIN KINASE"/>
    <property type="match status" value="1"/>
</dbReference>
<dbReference type="InterPro" id="IPR002110">
    <property type="entry name" value="Ankyrin_rpt"/>
</dbReference>
<gene>
    <name evidence="3" type="ORF">TorRG33x02_216820</name>
</gene>
<proteinExistence type="predicted"/>
<keyword evidence="2" id="KW-1133">Transmembrane helix</keyword>
<sequence length="197" mass="21619">MNYISKKRIVSIGSHLKPRPLGNPILEEDGVHSDENNFFNALQNGKWNIAKEIYGKNPGVLKVICLNYGKSALHIAVIAGHTDIVEWLIGLMEPKDLELKGTIDGFTALADATMSGITSIAKSMVRKNPRIVSIATETGMIPVVLALAYGNKKMARYLYEVTPLEELLPEKGANGASLLTYAIRTQQYGKHLLAILF</sequence>
<keyword evidence="1" id="KW-0040">ANK repeat</keyword>
<keyword evidence="2 3" id="KW-0812">Transmembrane</keyword>
<keyword evidence="2" id="KW-0472">Membrane</keyword>
<evidence type="ECO:0000313" key="4">
    <source>
        <dbReference type="Proteomes" id="UP000237000"/>
    </source>
</evidence>
<keyword evidence="4" id="KW-1185">Reference proteome</keyword>
<dbReference type="Proteomes" id="UP000237000">
    <property type="component" value="Unassembled WGS sequence"/>
</dbReference>
<dbReference type="PROSITE" id="PS50297">
    <property type="entry name" value="ANK_REP_REGION"/>
    <property type="match status" value="1"/>
</dbReference>
<dbReference type="EMBL" id="JXTC01000193">
    <property type="protein sequence ID" value="PON82528.1"/>
    <property type="molecule type" value="Genomic_DNA"/>
</dbReference>
<feature type="transmembrane region" description="Helical" evidence="2">
    <location>
        <begin position="131"/>
        <end position="150"/>
    </location>
</feature>
<protein>
    <submittedName>
        <fullName evidence="3">Transmembrane protein</fullName>
    </submittedName>
</protein>
<dbReference type="InterPro" id="IPR036770">
    <property type="entry name" value="Ankyrin_rpt-contain_sf"/>
</dbReference>
<dbReference type="InParanoid" id="A0A2P5EAF0"/>
<dbReference type="AlphaFoldDB" id="A0A2P5EAF0"/>
<evidence type="ECO:0000313" key="3">
    <source>
        <dbReference type="EMBL" id="PON82528.1"/>
    </source>
</evidence>
<dbReference type="OrthoDB" id="1435361at2759"/>
<evidence type="ECO:0000256" key="2">
    <source>
        <dbReference type="SAM" id="Phobius"/>
    </source>
</evidence>
<comment type="caution">
    <text evidence="3">The sequence shown here is derived from an EMBL/GenBank/DDBJ whole genome shotgun (WGS) entry which is preliminary data.</text>
</comment>
<dbReference type="STRING" id="63057.A0A2P5EAF0"/>
<name>A0A2P5EAF0_TREOI</name>
<feature type="repeat" description="ANK" evidence="1">
    <location>
        <begin position="68"/>
        <end position="89"/>
    </location>
</feature>
<reference evidence="4" key="1">
    <citation type="submission" date="2016-06" db="EMBL/GenBank/DDBJ databases">
        <title>Parallel loss of symbiosis genes in relatives of nitrogen-fixing non-legume Parasponia.</title>
        <authorList>
            <person name="Van Velzen R."/>
            <person name="Holmer R."/>
            <person name="Bu F."/>
            <person name="Rutten L."/>
            <person name="Van Zeijl A."/>
            <person name="Liu W."/>
            <person name="Santuari L."/>
            <person name="Cao Q."/>
            <person name="Sharma T."/>
            <person name="Shen D."/>
            <person name="Roswanjaya Y."/>
            <person name="Wardhani T."/>
            <person name="Kalhor M.S."/>
            <person name="Jansen J."/>
            <person name="Van den Hoogen J."/>
            <person name="Gungor B."/>
            <person name="Hartog M."/>
            <person name="Hontelez J."/>
            <person name="Verver J."/>
            <person name="Yang W.-C."/>
            <person name="Schijlen E."/>
            <person name="Repin R."/>
            <person name="Schilthuizen M."/>
            <person name="Schranz E."/>
            <person name="Heidstra R."/>
            <person name="Miyata K."/>
            <person name="Fedorova E."/>
            <person name="Kohlen W."/>
            <person name="Bisseling T."/>
            <person name="Smit S."/>
            <person name="Geurts R."/>
        </authorList>
    </citation>
    <scope>NUCLEOTIDE SEQUENCE [LARGE SCALE GENOMIC DNA]</scope>
    <source>
        <strain evidence="4">cv. RG33-2</strain>
    </source>
</reference>
<evidence type="ECO:0000256" key="1">
    <source>
        <dbReference type="PROSITE-ProRule" id="PRU00023"/>
    </source>
</evidence>
<dbReference type="SMART" id="SM00248">
    <property type="entry name" value="ANK"/>
    <property type="match status" value="3"/>
</dbReference>
<organism evidence="3 4">
    <name type="scientific">Trema orientale</name>
    <name type="common">Charcoal tree</name>
    <name type="synonym">Celtis orientalis</name>
    <dbReference type="NCBI Taxonomy" id="63057"/>
    <lineage>
        <taxon>Eukaryota</taxon>
        <taxon>Viridiplantae</taxon>
        <taxon>Streptophyta</taxon>
        <taxon>Embryophyta</taxon>
        <taxon>Tracheophyta</taxon>
        <taxon>Spermatophyta</taxon>
        <taxon>Magnoliopsida</taxon>
        <taxon>eudicotyledons</taxon>
        <taxon>Gunneridae</taxon>
        <taxon>Pentapetalae</taxon>
        <taxon>rosids</taxon>
        <taxon>fabids</taxon>
        <taxon>Rosales</taxon>
        <taxon>Cannabaceae</taxon>
        <taxon>Trema</taxon>
    </lineage>
</organism>